<feature type="compositionally biased region" description="Basic and acidic residues" evidence="8">
    <location>
        <begin position="73"/>
        <end position="97"/>
    </location>
</feature>
<reference evidence="10" key="2">
    <citation type="submission" date="2023-11" db="UniProtKB">
        <authorList>
            <consortium name="WormBaseParasite"/>
        </authorList>
    </citation>
    <scope>IDENTIFICATION</scope>
</reference>
<keyword evidence="4 7" id="KW-0378">Hydrolase</keyword>
<feature type="region of interest" description="Disordered" evidence="8">
    <location>
        <begin position="70"/>
        <end position="97"/>
    </location>
</feature>
<protein>
    <recommendedName>
        <fullName evidence="7">Leishmanolysin-like peptidase</fullName>
        <ecNumber evidence="7">3.4.24.-</ecNumber>
    </recommendedName>
</protein>
<keyword evidence="3 7" id="KW-0479">Metal-binding</keyword>
<evidence type="ECO:0000313" key="9">
    <source>
        <dbReference type="Proteomes" id="UP000050792"/>
    </source>
</evidence>
<evidence type="ECO:0000256" key="1">
    <source>
        <dbReference type="ARBA" id="ARBA00005860"/>
    </source>
</evidence>
<evidence type="ECO:0000256" key="7">
    <source>
        <dbReference type="RuleBase" id="RU366077"/>
    </source>
</evidence>
<organism evidence="9 10">
    <name type="scientific">Schistosoma rodhaini</name>
    <dbReference type="NCBI Taxonomy" id="6188"/>
    <lineage>
        <taxon>Eukaryota</taxon>
        <taxon>Metazoa</taxon>
        <taxon>Spiralia</taxon>
        <taxon>Lophotrochozoa</taxon>
        <taxon>Platyhelminthes</taxon>
        <taxon>Trematoda</taxon>
        <taxon>Digenea</taxon>
        <taxon>Strigeidida</taxon>
        <taxon>Schistosomatoidea</taxon>
        <taxon>Schistosomatidae</taxon>
        <taxon>Schistosoma</taxon>
    </lineage>
</organism>
<sequence>MPNISMNFGILGEPIDKRQYGGSRLKFIVIYRESIQRHNLFGQFKGCAMGSGGGDMTDVHQDGFVKSNFALMRDPEGNPRTPRDPKSGRPLLNKERQYTAKGKSTEPYCDEPVTLKCYHQKAFVHICAVVRFTQRLPPTEQYFSDPSQGGTSALNDRCPLIQVTTLLILFLI</sequence>
<evidence type="ECO:0000256" key="8">
    <source>
        <dbReference type="SAM" id="MobiDB-lite"/>
    </source>
</evidence>
<dbReference type="SUPFAM" id="SSF55486">
    <property type="entry name" value="Metalloproteases ('zincins'), catalytic domain"/>
    <property type="match status" value="1"/>
</dbReference>
<dbReference type="GO" id="GO:0004222">
    <property type="term" value="F:metalloendopeptidase activity"/>
    <property type="evidence" value="ECO:0007669"/>
    <property type="project" value="UniProtKB-UniRule"/>
</dbReference>
<proteinExistence type="inferred from homology"/>
<keyword evidence="6 7" id="KW-0482">Metalloprotease</keyword>
<dbReference type="GO" id="GO:0046872">
    <property type="term" value="F:metal ion binding"/>
    <property type="evidence" value="ECO:0007669"/>
    <property type="project" value="UniProtKB-KW"/>
</dbReference>
<dbReference type="GO" id="GO:0016020">
    <property type="term" value="C:membrane"/>
    <property type="evidence" value="ECO:0007669"/>
    <property type="project" value="InterPro"/>
</dbReference>
<dbReference type="Pfam" id="PF01457">
    <property type="entry name" value="Peptidase_M8"/>
    <property type="match status" value="1"/>
</dbReference>
<comment type="cofactor">
    <cofactor evidence="7">
        <name>Zn(2+)</name>
        <dbReference type="ChEBI" id="CHEBI:29105"/>
    </cofactor>
    <text evidence="7">Binds 1 zinc ion per subunit.</text>
</comment>
<evidence type="ECO:0000256" key="2">
    <source>
        <dbReference type="ARBA" id="ARBA00022670"/>
    </source>
</evidence>
<dbReference type="Proteomes" id="UP000050792">
    <property type="component" value="Unassembled WGS sequence"/>
</dbReference>
<dbReference type="EC" id="3.4.24.-" evidence="7"/>
<keyword evidence="9" id="KW-1185">Reference proteome</keyword>
<accession>A0AA85FXV9</accession>
<reference evidence="9" key="1">
    <citation type="submission" date="2022-06" db="EMBL/GenBank/DDBJ databases">
        <authorList>
            <person name="Berger JAMES D."/>
            <person name="Berger JAMES D."/>
        </authorList>
    </citation>
    <scope>NUCLEOTIDE SEQUENCE [LARGE SCALE GENOMIC DNA]</scope>
</reference>
<evidence type="ECO:0000313" key="10">
    <source>
        <dbReference type="WBParaSite" id="SRDH1_71040.1"/>
    </source>
</evidence>
<evidence type="ECO:0000256" key="4">
    <source>
        <dbReference type="ARBA" id="ARBA00022801"/>
    </source>
</evidence>
<dbReference type="Gene3D" id="2.10.55.10">
    <property type="entry name" value="Leishmanolysin domain 3"/>
    <property type="match status" value="1"/>
</dbReference>
<keyword evidence="5 7" id="KW-0862">Zinc</keyword>
<comment type="similarity">
    <text evidence="1 7">Belongs to the peptidase M8 family.</text>
</comment>
<keyword evidence="2 7" id="KW-0645">Protease</keyword>
<dbReference type="AlphaFoldDB" id="A0AA85FXV9"/>
<dbReference type="InterPro" id="IPR001577">
    <property type="entry name" value="Peptidase_M8"/>
</dbReference>
<dbReference type="GO" id="GO:0006508">
    <property type="term" value="P:proteolysis"/>
    <property type="evidence" value="ECO:0007669"/>
    <property type="project" value="UniProtKB-KW"/>
</dbReference>
<dbReference type="GO" id="GO:0007155">
    <property type="term" value="P:cell adhesion"/>
    <property type="evidence" value="ECO:0007669"/>
    <property type="project" value="InterPro"/>
</dbReference>
<evidence type="ECO:0000256" key="6">
    <source>
        <dbReference type="ARBA" id="ARBA00023049"/>
    </source>
</evidence>
<name>A0AA85FXV9_9TREM</name>
<evidence type="ECO:0000256" key="3">
    <source>
        <dbReference type="ARBA" id="ARBA00022723"/>
    </source>
</evidence>
<evidence type="ECO:0000256" key="5">
    <source>
        <dbReference type="ARBA" id="ARBA00022833"/>
    </source>
</evidence>
<dbReference type="WBParaSite" id="SRDH1_71040.1">
    <property type="protein sequence ID" value="SRDH1_71040.1"/>
    <property type="gene ID" value="SRDH1_71040"/>
</dbReference>